<gene>
    <name evidence="1" type="ordered locus">MS1443</name>
</gene>
<dbReference type="EMBL" id="AE016827">
    <property type="protein sequence ID" value="AAU38050.1"/>
    <property type="molecule type" value="Genomic_DNA"/>
</dbReference>
<dbReference type="Proteomes" id="UP000000607">
    <property type="component" value="Chromosome"/>
</dbReference>
<proteinExistence type="predicted"/>
<organism evidence="1 2">
    <name type="scientific">Mannheimia succiniciproducens (strain KCTC 0769BP / MBEL55E)</name>
    <dbReference type="NCBI Taxonomy" id="221988"/>
    <lineage>
        <taxon>Bacteria</taxon>
        <taxon>Pseudomonadati</taxon>
        <taxon>Pseudomonadota</taxon>
        <taxon>Gammaproteobacteria</taxon>
        <taxon>Pasteurellales</taxon>
        <taxon>Pasteurellaceae</taxon>
        <taxon>Basfia</taxon>
    </lineage>
</organism>
<reference evidence="1 2" key="1">
    <citation type="journal article" date="2004" name="Nat. Biotechnol.">
        <title>The genome sequence of the capnophilic rumen bacterium Mannheimia succiniciproducens.</title>
        <authorList>
            <person name="Hong S.H."/>
            <person name="Kim J.S."/>
            <person name="Lee S.Y."/>
            <person name="In Y.H."/>
            <person name="Choi S.S."/>
            <person name="Rih J.-K."/>
            <person name="Kim C.H."/>
            <person name="Jeong H."/>
            <person name="Hur C.G."/>
            <person name="Kim J.J."/>
        </authorList>
    </citation>
    <scope>NUCLEOTIDE SEQUENCE [LARGE SCALE GENOMIC DNA]</scope>
    <source>
        <strain evidence="2">KCTC 0769BP / MBEL55E</strain>
    </source>
</reference>
<evidence type="ECO:0000313" key="1">
    <source>
        <dbReference type="EMBL" id="AAU38050.1"/>
    </source>
</evidence>
<dbReference type="AlphaFoldDB" id="Q65SL0"/>
<accession>Q65SL0</accession>
<protein>
    <submittedName>
        <fullName evidence="1">Uncharacterized protein</fullName>
    </submittedName>
</protein>
<dbReference type="HOGENOM" id="CLU_3390168_0_0_6"/>
<dbReference type="KEGG" id="msu:MS1443"/>
<evidence type="ECO:0000313" key="2">
    <source>
        <dbReference type="Proteomes" id="UP000000607"/>
    </source>
</evidence>
<dbReference type="STRING" id="221988.MS1443"/>
<sequence>MYSSKQVKSAVKNFQILTALFSICLYKRYNRH</sequence>
<name>Q65SL0_MANSM</name>
<keyword evidence="2" id="KW-1185">Reference proteome</keyword>